<reference evidence="3 4" key="1">
    <citation type="journal article" date="2005" name="Nat. Biotechnol.">
        <title>Complete genome sequence of the acetic acid bacterium Gluconobacter oxydans.</title>
        <authorList>
            <person name="Prust C."/>
            <person name="Hoffmeister M."/>
            <person name="Liesegang H."/>
            <person name="Wiezer A."/>
            <person name="Fricke W.F."/>
            <person name="Ehrenreich A."/>
            <person name="Gottschalk G."/>
            <person name="Deppenmeier U."/>
        </authorList>
    </citation>
    <scope>NUCLEOTIDE SEQUENCE [LARGE SCALE GENOMIC DNA]</scope>
    <source>
        <strain evidence="3 4">621H</strain>
    </source>
</reference>
<keyword evidence="4" id="KW-1185">Reference proteome</keyword>
<gene>
    <name evidence="3" type="ordered locus">GOX0997</name>
</gene>
<feature type="region of interest" description="Disordered" evidence="1">
    <location>
        <begin position="1"/>
        <end position="46"/>
    </location>
</feature>
<evidence type="ECO:0000256" key="1">
    <source>
        <dbReference type="SAM" id="MobiDB-lite"/>
    </source>
</evidence>
<dbReference type="STRING" id="290633.GOX0997"/>
<accession>Q5FS77</accession>
<dbReference type="InterPro" id="IPR049327">
    <property type="entry name" value="TibC/BAHTCr-like_N"/>
</dbReference>
<dbReference type="KEGG" id="gox:GOX0997"/>
<dbReference type="HOGENOM" id="CLU_2355742_0_0_5"/>
<dbReference type="RefSeq" id="WP_011252563.1">
    <property type="nucleotide sequence ID" value="NC_006677.1"/>
</dbReference>
<feature type="compositionally biased region" description="Basic and acidic residues" evidence="1">
    <location>
        <begin position="27"/>
        <end position="37"/>
    </location>
</feature>
<organism evidence="3 4">
    <name type="scientific">Gluconobacter oxydans (strain 621H)</name>
    <name type="common">Gluconobacter suboxydans</name>
    <dbReference type="NCBI Taxonomy" id="290633"/>
    <lineage>
        <taxon>Bacteria</taxon>
        <taxon>Pseudomonadati</taxon>
        <taxon>Pseudomonadota</taxon>
        <taxon>Alphaproteobacteria</taxon>
        <taxon>Acetobacterales</taxon>
        <taxon>Acetobacteraceae</taxon>
        <taxon>Gluconobacter</taxon>
    </lineage>
</organism>
<dbReference type="Pfam" id="PF21129">
    <property type="entry name" value="TibC_1st"/>
    <property type="match status" value="1"/>
</dbReference>
<sequence>MGDVIQTPDAVVEASAAAAEQSSVSSAEEKKDGKPGDKNPFLDPAPIPVFEGPRGIRFDFNQGARVILPARESGQWHAVLRDLEGSKNPLVLRSSV</sequence>
<dbReference type="AlphaFoldDB" id="Q5FS77"/>
<dbReference type="Proteomes" id="UP000006375">
    <property type="component" value="Chromosome"/>
</dbReference>
<dbReference type="EMBL" id="CP000009">
    <property type="protein sequence ID" value="AAW60769.1"/>
    <property type="molecule type" value="Genomic_DNA"/>
</dbReference>
<evidence type="ECO:0000313" key="3">
    <source>
        <dbReference type="EMBL" id="AAW60769.1"/>
    </source>
</evidence>
<evidence type="ECO:0000259" key="2">
    <source>
        <dbReference type="Pfam" id="PF21129"/>
    </source>
</evidence>
<evidence type="ECO:0000313" key="4">
    <source>
        <dbReference type="Proteomes" id="UP000006375"/>
    </source>
</evidence>
<feature type="domain" description="Autotransproter heptosyltransferase TibC/BAHTCr-like N-terminal" evidence="2">
    <location>
        <begin position="52"/>
        <end position="85"/>
    </location>
</feature>
<feature type="compositionally biased region" description="Low complexity" evidence="1">
    <location>
        <begin position="10"/>
        <end position="26"/>
    </location>
</feature>
<protein>
    <recommendedName>
        <fullName evidence="2">Autotransproter heptosyltransferase TibC/BAHTCr-like N-terminal domain-containing protein</fullName>
    </recommendedName>
</protein>
<proteinExistence type="predicted"/>
<name>Q5FS77_GLUOX</name>